<sequence length="109" mass="12149">MKTRVIVAAAAVLVPVLLVSGCSYWASRYERSFEATLDGDTLQAVVERFGEPNVRETGAVPFTLYATRACTAPCQVRLWWEHPIMKGVEAWSVEFANGRAIHKSHWVSP</sequence>
<dbReference type="EMBL" id="JALGBI010000001">
    <property type="protein sequence ID" value="MCJ0763511.1"/>
    <property type="molecule type" value="Genomic_DNA"/>
</dbReference>
<name>A0A9X1VTD2_9BURK</name>
<accession>A0A9X1VTD2</accession>
<comment type="caution">
    <text evidence="1">The sequence shown here is derived from an EMBL/GenBank/DDBJ whole genome shotgun (WGS) entry which is preliminary data.</text>
</comment>
<keyword evidence="2" id="KW-1185">Reference proteome</keyword>
<evidence type="ECO:0000313" key="2">
    <source>
        <dbReference type="Proteomes" id="UP001139447"/>
    </source>
</evidence>
<dbReference type="RefSeq" id="WP_243306100.1">
    <property type="nucleotide sequence ID" value="NZ_JALGBI010000001.1"/>
</dbReference>
<protein>
    <recommendedName>
        <fullName evidence="3">Lipoprotein</fullName>
    </recommendedName>
</protein>
<dbReference type="Proteomes" id="UP001139447">
    <property type="component" value="Unassembled WGS sequence"/>
</dbReference>
<evidence type="ECO:0008006" key="3">
    <source>
        <dbReference type="Google" id="ProtNLM"/>
    </source>
</evidence>
<proteinExistence type="predicted"/>
<evidence type="ECO:0000313" key="1">
    <source>
        <dbReference type="EMBL" id="MCJ0763511.1"/>
    </source>
</evidence>
<gene>
    <name evidence="1" type="ORF">MMF98_09850</name>
</gene>
<dbReference type="PROSITE" id="PS51257">
    <property type="entry name" value="PROKAR_LIPOPROTEIN"/>
    <property type="match status" value="1"/>
</dbReference>
<reference evidence="1" key="1">
    <citation type="submission" date="2022-03" db="EMBL/GenBank/DDBJ databases">
        <authorList>
            <person name="Woo C.Y."/>
        </authorList>
    </citation>
    <scope>NUCLEOTIDE SEQUENCE</scope>
    <source>
        <strain evidence="1">CYS-02</strain>
    </source>
</reference>
<dbReference type="AlphaFoldDB" id="A0A9X1VTD2"/>
<organism evidence="1 2">
    <name type="scientific">Variovorax terrae</name>
    <dbReference type="NCBI Taxonomy" id="2923278"/>
    <lineage>
        <taxon>Bacteria</taxon>
        <taxon>Pseudomonadati</taxon>
        <taxon>Pseudomonadota</taxon>
        <taxon>Betaproteobacteria</taxon>
        <taxon>Burkholderiales</taxon>
        <taxon>Comamonadaceae</taxon>
        <taxon>Variovorax</taxon>
    </lineage>
</organism>